<evidence type="ECO:0000256" key="1">
    <source>
        <dbReference type="ARBA" id="ARBA00022839"/>
    </source>
</evidence>
<keyword evidence="1" id="KW-0378">Hydrolase</keyword>
<keyword evidence="5" id="KW-1185">Reference proteome</keyword>
<keyword evidence="1" id="KW-0540">Nuclease</keyword>
<name>D5UC25_CELFN</name>
<organism evidence="4 5">
    <name type="scientific">Cellulomonas flavigena (strain ATCC 482 / DSM 20109 / BCRC 11376 / JCM 18109 / NBRC 3775 / NCIMB 8073 / NRS 134)</name>
    <dbReference type="NCBI Taxonomy" id="446466"/>
    <lineage>
        <taxon>Bacteria</taxon>
        <taxon>Bacillati</taxon>
        <taxon>Actinomycetota</taxon>
        <taxon>Actinomycetes</taxon>
        <taxon>Micrococcales</taxon>
        <taxon>Cellulomonadaceae</taxon>
        <taxon>Cellulomonas</taxon>
    </lineage>
</organism>
<dbReference type="Gene3D" id="3.60.15.10">
    <property type="entry name" value="Ribonuclease Z/Hydroxyacylglutathione hydrolase-like"/>
    <property type="match status" value="1"/>
</dbReference>
<dbReference type="GO" id="GO:0003723">
    <property type="term" value="F:RNA binding"/>
    <property type="evidence" value="ECO:0007669"/>
    <property type="project" value="UniProtKB-KW"/>
</dbReference>
<dbReference type="OrthoDB" id="9803916at2"/>
<evidence type="ECO:0000259" key="3">
    <source>
        <dbReference type="SMART" id="SM00849"/>
    </source>
</evidence>
<dbReference type="HOGENOM" id="CLU_031965_0_0_11"/>
<keyword evidence="2" id="KW-0694">RNA-binding</keyword>
<dbReference type="Proteomes" id="UP000000849">
    <property type="component" value="Chromosome"/>
</dbReference>
<sequence>MTTTTGMRVRVHRGCHEVGGTCVEVEAEGARLVLDVGRPLTAGREDEVPLPDVPGLADGADPSLLGVLISHGHLDHYGLLDQVHPSVPVYAGRAATAIIEAAQFFSPGPSLRTAGHLVDGETFSIGPFRVTPLLVDHSAFDAYAVVLEAGGERLMYTGDLRGHGRKRTFERLLASPPPDVDALLMEGTHVGSERHEPRTEARVELDLAATFRATTSLAVVASSAQNVDRLVTVYRAARRAGRTLLVDLYSVAVAGATGRSTIPQPGFPSLGVWLPRRQRVRVKESGEFHRTAAVRPYRVFTEELVAHPERYVVLGGQSVAHELLRDRALAVGGTFVWSMWSGYLAEPSGARLREATRAAGVPVVEHHTSGRASVRDLRRLVDAVKPGAVVPIHTEGADEFVRHFPGTTPRRDGAWWSVGTEAS</sequence>
<dbReference type="Gene3D" id="3.40.50.10710">
    <property type="entry name" value="Metallo-hydrolase/oxidoreductase"/>
    <property type="match status" value="1"/>
</dbReference>
<dbReference type="InterPro" id="IPR042173">
    <property type="entry name" value="RNase_J_2"/>
</dbReference>
<dbReference type="RefSeq" id="WP_013118514.1">
    <property type="nucleotide sequence ID" value="NC_014151.1"/>
</dbReference>
<dbReference type="STRING" id="446466.Cfla_3305"/>
<feature type="domain" description="Metallo-beta-lactamase" evidence="3">
    <location>
        <begin position="19"/>
        <end position="223"/>
    </location>
</feature>
<dbReference type="PANTHER" id="PTHR43694:SF1">
    <property type="entry name" value="RIBONUCLEASE J"/>
    <property type="match status" value="1"/>
</dbReference>
<dbReference type="InterPro" id="IPR036866">
    <property type="entry name" value="RibonucZ/Hydroxyglut_hydro"/>
</dbReference>
<dbReference type="SUPFAM" id="SSF56281">
    <property type="entry name" value="Metallo-hydrolase/oxidoreductase"/>
    <property type="match status" value="1"/>
</dbReference>
<gene>
    <name evidence="4" type="ordered locus">Cfla_3305</name>
</gene>
<keyword evidence="1" id="KW-0269">Exonuclease</keyword>
<dbReference type="EMBL" id="CP001964">
    <property type="protein sequence ID" value="ADG76184.1"/>
    <property type="molecule type" value="Genomic_DNA"/>
</dbReference>
<dbReference type="CDD" id="cd07732">
    <property type="entry name" value="metallo-hydrolase-like_MBL-fold"/>
    <property type="match status" value="1"/>
</dbReference>
<evidence type="ECO:0000256" key="2">
    <source>
        <dbReference type="ARBA" id="ARBA00022884"/>
    </source>
</evidence>
<dbReference type="InterPro" id="IPR001279">
    <property type="entry name" value="Metallo-B-lactamas"/>
</dbReference>
<dbReference type="Pfam" id="PF00753">
    <property type="entry name" value="Lactamase_B"/>
    <property type="match status" value="1"/>
</dbReference>
<evidence type="ECO:0000313" key="4">
    <source>
        <dbReference type="EMBL" id="ADG76184.1"/>
    </source>
</evidence>
<dbReference type="GO" id="GO:0004527">
    <property type="term" value="F:exonuclease activity"/>
    <property type="evidence" value="ECO:0007669"/>
    <property type="project" value="UniProtKB-KW"/>
</dbReference>
<dbReference type="PANTHER" id="PTHR43694">
    <property type="entry name" value="RIBONUCLEASE J"/>
    <property type="match status" value="1"/>
</dbReference>
<dbReference type="AlphaFoldDB" id="D5UC25"/>
<protein>
    <submittedName>
        <fullName evidence="4">Beta-lactamase domain protein</fullName>
    </submittedName>
</protein>
<reference evidence="4 5" key="1">
    <citation type="journal article" date="2010" name="Stand. Genomic Sci.">
        <title>Complete genome sequence of Cellulomonas flavigena type strain (134).</title>
        <authorList>
            <person name="Abt B."/>
            <person name="Foster B."/>
            <person name="Lapidus A."/>
            <person name="Clum A."/>
            <person name="Sun H."/>
            <person name="Pukall R."/>
            <person name="Lucas S."/>
            <person name="Glavina Del Rio T."/>
            <person name="Nolan M."/>
            <person name="Tice H."/>
            <person name="Cheng J.F."/>
            <person name="Pitluck S."/>
            <person name="Liolios K."/>
            <person name="Ivanova N."/>
            <person name="Mavromatis K."/>
            <person name="Ovchinnikova G."/>
            <person name="Pati A."/>
            <person name="Goodwin L."/>
            <person name="Chen A."/>
            <person name="Palaniappan K."/>
            <person name="Land M."/>
            <person name="Hauser L."/>
            <person name="Chang Y.J."/>
            <person name="Jeffries C.D."/>
            <person name="Rohde M."/>
            <person name="Goker M."/>
            <person name="Woyke T."/>
            <person name="Bristow J."/>
            <person name="Eisen J.A."/>
            <person name="Markowitz V."/>
            <person name="Hugenholtz P."/>
            <person name="Kyrpides N.C."/>
            <person name="Klenk H.P."/>
        </authorList>
    </citation>
    <scope>NUCLEOTIDE SEQUENCE [LARGE SCALE GENOMIC DNA]</scope>
    <source>
        <strain evidence="5">ATCC 482 / DSM 20109 / BCRC 11376 / JCM 18109 / NBRC 3775 / NCIMB 8073 / NRS 134</strain>
    </source>
</reference>
<proteinExistence type="predicted"/>
<dbReference type="SMART" id="SM00849">
    <property type="entry name" value="Lactamase_B"/>
    <property type="match status" value="1"/>
</dbReference>
<dbReference type="eggNOG" id="COG0595">
    <property type="taxonomic scope" value="Bacteria"/>
</dbReference>
<dbReference type="KEGG" id="cfl:Cfla_3305"/>
<evidence type="ECO:0000313" key="5">
    <source>
        <dbReference type="Proteomes" id="UP000000849"/>
    </source>
</evidence>
<accession>D5UC25</accession>